<dbReference type="InterPro" id="IPR004101">
    <property type="entry name" value="Mur_ligase_C"/>
</dbReference>
<evidence type="ECO:0008006" key="5">
    <source>
        <dbReference type="Google" id="ProtNLM"/>
    </source>
</evidence>
<dbReference type="Pfam" id="PF08245">
    <property type="entry name" value="Mur_ligase_M"/>
    <property type="match status" value="1"/>
</dbReference>
<dbReference type="Gene3D" id="3.40.1190.10">
    <property type="entry name" value="Mur-like, catalytic domain"/>
    <property type="match status" value="1"/>
</dbReference>
<feature type="domain" description="Mur ligase C-terminal" evidence="1">
    <location>
        <begin position="245"/>
        <end position="397"/>
    </location>
</feature>
<dbReference type="PANTHER" id="PTHR23135">
    <property type="entry name" value="MUR LIGASE FAMILY MEMBER"/>
    <property type="match status" value="1"/>
</dbReference>
<accession>A0A1F5WU01</accession>
<comment type="caution">
    <text evidence="3">The sequence shown here is derived from an EMBL/GenBank/DDBJ whole genome shotgun (WGS) entry which is preliminary data.</text>
</comment>
<evidence type="ECO:0000259" key="1">
    <source>
        <dbReference type="Pfam" id="PF02875"/>
    </source>
</evidence>
<dbReference type="GO" id="GO:0005524">
    <property type="term" value="F:ATP binding"/>
    <property type="evidence" value="ECO:0007669"/>
    <property type="project" value="InterPro"/>
</dbReference>
<feature type="domain" description="Mur ligase central" evidence="2">
    <location>
        <begin position="48"/>
        <end position="190"/>
    </location>
</feature>
<organism evidence="3 4">
    <name type="scientific">Candidatus Giovannonibacteria bacterium RIFCSPHIGHO2_02_43_13</name>
    <dbReference type="NCBI Taxonomy" id="1798330"/>
    <lineage>
        <taxon>Bacteria</taxon>
        <taxon>Candidatus Giovannoniibacteriota</taxon>
    </lineage>
</organism>
<dbReference type="InterPro" id="IPR036615">
    <property type="entry name" value="Mur_ligase_C_dom_sf"/>
</dbReference>
<dbReference type="Proteomes" id="UP000178425">
    <property type="component" value="Unassembled WGS sequence"/>
</dbReference>
<evidence type="ECO:0000259" key="2">
    <source>
        <dbReference type="Pfam" id="PF08245"/>
    </source>
</evidence>
<dbReference type="GO" id="GO:0016881">
    <property type="term" value="F:acid-amino acid ligase activity"/>
    <property type="evidence" value="ECO:0007669"/>
    <property type="project" value="InterPro"/>
</dbReference>
<dbReference type="Pfam" id="PF02875">
    <property type="entry name" value="Mur_ligase_C"/>
    <property type="match status" value="1"/>
</dbReference>
<reference evidence="3 4" key="1">
    <citation type="journal article" date="2016" name="Nat. Commun.">
        <title>Thousands of microbial genomes shed light on interconnected biogeochemical processes in an aquifer system.</title>
        <authorList>
            <person name="Anantharaman K."/>
            <person name="Brown C.T."/>
            <person name="Hug L.A."/>
            <person name="Sharon I."/>
            <person name="Castelle C.J."/>
            <person name="Probst A.J."/>
            <person name="Thomas B.C."/>
            <person name="Singh A."/>
            <person name="Wilkins M.J."/>
            <person name="Karaoz U."/>
            <person name="Brodie E.L."/>
            <person name="Williams K.H."/>
            <person name="Hubbard S.S."/>
            <person name="Banfield J.F."/>
        </authorList>
    </citation>
    <scope>NUCLEOTIDE SEQUENCE [LARGE SCALE GENOMIC DNA]</scope>
</reference>
<name>A0A1F5WU01_9BACT</name>
<proteinExistence type="predicted"/>
<gene>
    <name evidence="3" type="ORF">A2W54_00960</name>
</gene>
<dbReference type="SUPFAM" id="SSF53623">
    <property type="entry name" value="MurD-like peptide ligases, catalytic domain"/>
    <property type="match status" value="1"/>
</dbReference>
<evidence type="ECO:0000313" key="4">
    <source>
        <dbReference type="Proteomes" id="UP000178425"/>
    </source>
</evidence>
<protein>
    <recommendedName>
        <fullName evidence="5">UDP-N-acetylmuramoyl-L-alanyl-D-glutamate--2, 6-diaminopimelate ligase</fullName>
    </recommendedName>
</protein>
<dbReference type="InterPro" id="IPR036565">
    <property type="entry name" value="Mur-like_cat_sf"/>
</dbReference>
<dbReference type="PANTHER" id="PTHR23135:SF4">
    <property type="entry name" value="UDP-N-ACETYLMURAMOYL-L-ALANYL-D-GLUTAMATE--2,6-DIAMINOPIMELATE LIGASE MURE HOMOLOG, CHLOROPLASTIC"/>
    <property type="match status" value="1"/>
</dbReference>
<evidence type="ECO:0000313" key="3">
    <source>
        <dbReference type="EMBL" id="OGF79103.1"/>
    </source>
</evidence>
<dbReference type="SUPFAM" id="SSF53244">
    <property type="entry name" value="MurD-like peptide ligases, peptide-binding domain"/>
    <property type="match status" value="1"/>
</dbReference>
<dbReference type="EMBL" id="MFHI01000010">
    <property type="protein sequence ID" value="OGF79103.1"/>
    <property type="molecule type" value="Genomic_DNA"/>
</dbReference>
<sequence length="427" mass="48067">MNKLLRIIKKLIPKFLFSALQPFYHRTLSVAASAVYGNHSAKLKVIGVTGTNGKTTLVHLLTAILEGAGEPVASVSSLRFKIKGDEWKNMMKMTMPGRFTIQKFLTRAVRAGCKYAVLEVTSEGIKQFRHRGIDFYMAILTNITPEHIESHGTFENYRAAKAELFKKAKIHILNGEDPSIEYFAKIPAETRIVYLKKDLSQDFHLKLPGDFNTENAAAAYHAAKFLGIERQIIKKVLESFENVSGRMEFIRREPFSVVVDYAHTPDALFKVYGTLKSENTKSEIPASPAGRQNPKLICVFGSAGGGRDKWKRPEMGKIAARFCDEIILTNEDPYDENPQAILKDIENGFSQILNLKSEILNKLKTINHKLILDRREAIREALKLAQPGDTVIITGKGAEPWLMGPNGTKIPWDDREVVREELKNLEK</sequence>
<dbReference type="Gene3D" id="3.90.190.20">
    <property type="entry name" value="Mur ligase, C-terminal domain"/>
    <property type="match status" value="1"/>
</dbReference>
<dbReference type="AlphaFoldDB" id="A0A1F5WU01"/>
<dbReference type="InterPro" id="IPR013221">
    <property type="entry name" value="Mur_ligase_cen"/>
</dbReference>